<dbReference type="Pfam" id="PF02868">
    <property type="entry name" value="Peptidase_M4_C"/>
    <property type="match status" value="1"/>
</dbReference>
<evidence type="ECO:0000256" key="8">
    <source>
        <dbReference type="SAM" id="MobiDB-lite"/>
    </source>
</evidence>
<dbReference type="InterPro" id="IPR011096">
    <property type="entry name" value="FTP_domain"/>
</dbReference>
<keyword evidence="14" id="KW-1185">Reference proteome</keyword>
<keyword evidence="7" id="KW-0482">Metalloprotease</keyword>
<evidence type="ECO:0000256" key="2">
    <source>
        <dbReference type="ARBA" id="ARBA00022670"/>
    </source>
</evidence>
<feature type="signal peptide" evidence="9">
    <location>
        <begin position="1"/>
        <end position="20"/>
    </location>
</feature>
<keyword evidence="2" id="KW-0645">Protease</keyword>
<feature type="region of interest" description="Disordered" evidence="8">
    <location>
        <begin position="20"/>
        <end position="39"/>
    </location>
</feature>
<evidence type="ECO:0000259" key="11">
    <source>
        <dbReference type="Pfam" id="PF02868"/>
    </source>
</evidence>
<dbReference type="Proteomes" id="UP001500016">
    <property type="component" value="Unassembled WGS sequence"/>
</dbReference>
<sequence>MAAWAAAALVVSLMAPQALAGPPDDAAATPPDPVPERIAGQGTAAPRLVTGLSDAAPGGSAADAARAYLAGERDRFHVAAGEKDLALLGTEGSTVRFQQRHHGIPVLGAHYLVHLKGKGGEREVTGAGGAYFTRLDAPAKATVTAKRSAALARTALKDPRQRAAAEVSDHGLVVLPGGAGGAGEKGRLARHHTVRAVTGGEAVAREVYVDARLGAVALQHESARQAETPAKATGTDVRGAKVTFDAAKQDDGTYRMSDLTRGARVDTYDAGGRDYGEFLGQMPDGMIPVPNKTAEYPASAGESGAVNAHVNSARVYDFYKSRLGRDGIDGKGGTLTSVVNVTANGRPFANAFWDGEKMVYGGGGDYYSFAAALDVTGHEMTHGVIERSANLIYMNQSGAINEAIADYFGNAMDVEAKGTPMSDPEAGLLAEDLCRTGTPKECALRDLNDGRNAMDDYIGATVGQDSGGVHLNSTIYSGALWDIREQLDPATADKLVYKALTEYMTPLDRFMDGRNAMVAAADAMGLPLEDIQKVTAAFDGHMIHRDWEHHLGIDSKTVLPNITSTFAAPSARDGRYVVSNSDATGEKLPSVYTGSTGGGEAKRLSPDDGRWHEFPATDGTYAAWMAIGERDGAQSYDVLTRRLDKGKPRNVFSSTTVQPQDIVADGRDVAFLGYDLTTGVSDVYLSRAGRPAKKVELAAGHQAWSVDLRDGTLVWTEYWKAEKGTVFVPTAYDVKRGKVTVRYPPKQTDGDRAPLAGYTKTAGDRILWTERAQAAGAKTAIRSGTLSGRPKVRDVIPADAPYAPVSTVFTATDRAVTYIDVKGGQEWANENLSKLFQVPFRGGEKPVRLSCNRGTQTAATGDEGKRVLWIDGTGGQTDLVTRRSPAGSCA</sequence>
<dbReference type="InterPro" id="IPR013856">
    <property type="entry name" value="Peptidase_M4_domain"/>
</dbReference>
<evidence type="ECO:0000256" key="4">
    <source>
        <dbReference type="ARBA" id="ARBA00022729"/>
    </source>
</evidence>
<dbReference type="Gene3D" id="3.10.170.10">
    <property type="match status" value="1"/>
</dbReference>
<evidence type="ECO:0000256" key="3">
    <source>
        <dbReference type="ARBA" id="ARBA00022723"/>
    </source>
</evidence>
<evidence type="ECO:0000313" key="13">
    <source>
        <dbReference type="EMBL" id="GAA2090050.1"/>
    </source>
</evidence>
<dbReference type="EMBL" id="BAAAPE010000013">
    <property type="protein sequence ID" value="GAA2090050.1"/>
    <property type="molecule type" value="Genomic_DNA"/>
</dbReference>
<dbReference type="PANTHER" id="PTHR33794:SF1">
    <property type="entry name" value="BACILLOLYSIN"/>
    <property type="match status" value="1"/>
</dbReference>
<feature type="compositionally biased region" description="Low complexity" evidence="8">
    <location>
        <begin position="20"/>
        <end position="29"/>
    </location>
</feature>
<evidence type="ECO:0000256" key="6">
    <source>
        <dbReference type="ARBA" id="ARBA00022833"/>
    </source>
</evidence>
<evidence type="ECO:0000256" key="9">
    <source>
        <dbReference type="SAM" id="SignalP"/>
    </source>
</evidence>
<accession>A0ABN2WEN0</accession>
<feature type="compositionally biased region" description="Basic and acidic residues" evidence="8">
    <location>
        <begin position="600"/>
        <end position="609"/>
    </location>
</feature>
<protein>
    <recommendedName>
        <fullName evidence="15">Metalloprotease</fullName>
    </recommendedName>
</protein>
<dbReference type="InterPro" id="IPR023612">
    <property type="entry name" value="Peptidase_M4"/>
</dbReference>
<keyword evidence="5" id="KW-0378">Hydrolase</keyword>
<evidence type="ECO:0000259" key="10">
    <source>
        <dbReference type="Pfam" id="PF01447"/>
    </source>
</evidence>
<dbReference type="InterPro" id="IPR027268">
    <property type="entry name" value="Peptidase_M4/M1_CTD_sf"/>
</dbReference>
<keyword evidence="4 9" id="KW-0732">Signal</keyword>
<comment type="similarity">
    <text evidence="1">Belongs to the peptidase M4 family.</text>
</comment>
<dbReference type="Pfam" id="PF07504">
    <property type="entry name" value="FTP"/>
    <property type="match status" value="1"/>
</dbReference>
<name>A0ABN2WEN0_9ACTN</name>
<dbReference type="Pfam" id="PF01447">
    <property type="entry name" value="Peptidase_M4"/>
    <property type="match status" value="1"/>
</dbReference>
<feature type="domain" description="Peptidase M4" evidence="10">
    <location>
        <begin position="232"/>
        <end position="386"/>
    </location>
</feature>
<dbReference type="RefSeq" id="WP_344531952.1">
    <property type="nucleotide sequence ID" value="NZ_BAAAPE010000013.1"/>
</dbReference>
<evidence type="ECO:0000259" key="12">
    <source>
        <dbReference type="Pfam" id="PF07504"/>
    </source>
</evidence>
<dbReference type="PRINTS" id="PR00730">
    <property type="entry name" value="THERMOLYSIN"/>
</dbReference>
<reference evidence="13 14" key="1">
    <citation type="journal article" date="2019" name="Int. J. Syst. Evol. Microbiol.">
        <title>The Global Catalogue of Microorganisms (GCM) 10K type strain sequencing project: providing services to taxonomists for standard genome sequencing and annotation.</title>
        <authorList>
            <consortium name="The Broad Institute Genomics Platform"/>
            <consortium name="The Broad Institute Genome Sequencing Center for Infectious Disease"/>
            <person name="Wu L."/>
            <person name="Ma J."/>
        </authorList>
    </citation>
    <scope>NUCLEOTIDE SEQUENCE [LARGE SCALE GENOMIC DNA]</scope>
    <source>
        <strain evidence="13 14">JCM 15478</strain>
    </source>
</reference>
<feature type="domain" description="Peptidase M4 C-terminal" evidence="11">
    <location>
        <begin position="389"/>
        <end position="541"/>
    </location>
</feature>
<evidence type="ECO:0000256" key="1">
    <source>
        <dbReference type="ARBA" id="ARBA00009388"/>
    </source>
</evidence>
<keyword evidence="3" id="KW-0479">Metal-binding</keyword>
<dbReference type="PANTHER" id="PTHR33794">
    <property type="entry name" value="BACILLOLYSIN"/>
    <property type="match status" value="1"/>
</dbReference>
<evidence type="ECO:0000256" key="5">
    <source>
        <dbReference type="ARBA" id="ARBA00022801"/>
    </source>
</evidence>
<dbReference type="SUPFAM" id="SSF55486">
    <property type="entry name" value="Metalloproteases ('zincins'), catalytic domain"/>
    <property type="match status" value="1"/>
</dbReference>
<dbReference type="CDD" id="cd09597">
    <property type="entry name" value="M4_TLP"/>
    <property type="match status" value="1"/>
</dbReference>
<feature type="domain" description="FTP" evidence="12">
    <location>
        <begin position="93"/>
        <end position="119"/>
    </location>
</feature>
<dbReference type="InterPro" id="IPR001570">
    <property type="entry name" value="Peptidase_M4_C_domain"/>
</dbReference>
<evidence type="ECO:0008006" key="15">
    <source>
        <dbReference type="Google" id="ProtNLM"/>
    </source>
</evidence>
<proteinExistence type="inferred from homology"/>
<dbReference type="InterPro" id="IPR050728">
    <property type="entry name" value="Zinc_Metalloprotease_M4"/>
</dbReference>
<comment type="caution">
    <text evidence="13">The sequence shown here is derived from an EMBL/GenBank/DDBJ whole genome shotgun (WGS) entry which is preliminary data.</text>
</comment>
<evidence type="ECO:0000256" key="7">
    <source>
        <dbReference type="ARBA" id="ARBA00023049"/>
    </source>
</evidence>
<dbReference type="Gene3D" id="1.10.390.10">
    <property type="entry name" value="Neutral Protease Domain 2"/>
    <property type="match status" value="1"/>
</dbReference>
<feature type="region of interest" description="Disordered" evidence="8">
    <location>
        <begin position="588"/>
        <end position="609"/>
    </location>
</feature>
<organism evidence="13 14">
    <name type="scientific">Streptomyces albiaxialis</name>
    <dbReference type="NCBI Taxonomy" id="329523"/>
    <lineage>
        <taxon>Bacteria</taxon>
        <taxon>Bacillati</taxon>
        <taxon>Actinomycetota</taxon>
        <taxon>Actinomycetes</taxon>
        <taxon>Kitasatosporales</taxon>
        <taxon>Streptomycetaceae</taxon>
        <taxon>Streptomyces</taxon>
    </lineage>
</organism>
<evidence type="ECO:0000313" key="14">
    <source>
        <dbReference type="Proteomes" id="UP001500016"/>
    </source>
</evidence>
<feature type="chain" id="PRO_5045790915" description="Metalloprotease" evidence="9">
    <location>
        <begin position="21"/>
        <end position="890"/>
    </location>
</feature>
<keyword evidence="6" id="KW-0862">Zinc</keyword>
<gene>
    <name evidence="13" type="ORF">GCM10009801_54730</name>
</gene>
<dbReference type="SUPFAM" id="SSF82171">
    <property type="entry name" value="DPP6 N-terminal domain-like"/>
    <property type="match status" value="1"/>
</dbReference>